<dbReference type="PANTHER" id="PTHR30151:SF20">
    <property type="entry name" value="ABC TRANSPORTER PERMEASE PROTEIN HI_0355-RELATED"/>
    <property type="match status" value="1"/>
</dbReference>
<accession>A0A6J5Z0N5</accession>
<evidence type="ECO:0000259" key="8">
    <source>
        <dbReference type="PROSITE" id="PS50928"/>
    </source>
</evidence>
<evidence type="ECO:0000256" key="2">
    <source>
        <dbReference type="ARBA" id="ARBA00022448"/>
    </source>
</evidence>
<keyword evidence="5 7" id="KW-1133">Transmembrane helix</keyword>
<evidence type="ECO:0000256" key="7">
    <source>
        <dbReference type="SAM" id="Phobius"/>
    </source>
</evidence>
<feature type="domain" description="ABC transmembrane type-1" evidence="8">
    <location>
        <begin position="82"/>
        <end position="262"/>
    </location>
</feature>
<keyword evidence="6 7" id="KW-0472">Membrane</keyword>
<comment type="subcellular location">
    <subcellularLocation>
        <location evidence="1">Cell membrane</location>
        <topology evidence="1">Multi-pass membrane protein</topology>
    </subcellularLocation>
</comment>
<dbReference type="PROSITE" id="PS50928">
    <property type="entry name" value="ABC_TM1"/>
    <property type="match status" value="1"/>
</dbReference>
<sequence length="288" mass="31327">MEAAPQRIALPTRETPPPGTPISVRLRTRLRRYAPPLIFALLVLGIWQLYCTVSSIPESSLPAPTEIFSALITDRALLAENAWVTIQEIVIGYLAAIILGVGLAVLICSSKMIERAVYPWLVVSQMVPIVAIAPIIVIWTGFDLRPKIIVIALVSFFPIAVNTIDGLKATDPEMTNLLKTFGAKRWARFKTAQFPAALPFIFSGLRIGAALSVIGAVFAEWVGSSEGLGYLILTFNNQTSTTEMFAAVIVLAFIGLALFAFVGLLQRLTIPWYEDARVDDADGHEGSS</sequence>
<evidence type="ECO:0000256" key="4">
    <source>
        <dbReference type="ARBA" id="ARBA00022692"/>
    </source>
</evidence>
<dbReference type="PANTHER" id="PTHR30151">
    <property type="entry name" value="ALKANE SULFONATE ABC TRANSPORTER-RELATED, MEMBRANE SUBUNIT"/>
    <property type="match status" value="1"/>
</dbReference>
<keyword evidence="4 7" id="KW-0812">Transmembrane</keyword>
<dbReference type="InterPro" id="IPR000515">
    <property type="entry name" value="MetI-like"/>
</dbReference>
<evidence type="ECO:0000313" key="9">
    <source>
        <dbReference type="EMBL" id="CAB4336034.1"/>
    </source>
</evidence>
<evidence type="ECO:0000256" key="3">
    <source>
        <dbReference type="ARBA" id="ARBA00022475"/>
    </source>
</evidence>
<feature type="transmembrane region" description="Helical" evidence="7">
    <location>
        <begin position="120"/>
        <end position="142"/>
    </location>
</feature>
<evidence type="ECO:0000256" key="5">
    <source>
        <dbReference type="ARBA" id="ARBA00022989"/>
    </source>
</evidence>
<feature type="transmembrane region" description="Helical" evidence="7">
    <location>
        <begin position="90"/>
        <end position="108"/>
    </location>
</feature>
<dbReference type="CDD" id="cd06261">
    <property type="entry name" value="TM_PBP2"/>
    <property type="match status" value="1"/>
</dbReference>
<evidence type="ECO:0000256" key="1">
    <source>
        <dbReference type="ARBA" id="ARBA00004651"/>
    </source>
</evidence>
<feature type="transmembrane region" description="Helical" evidence="7">
    <location>
        <begin position="148"/>
        <end position="167"/>
    </location>
</feature>
<organism evidence="9">
    <name type="scientific">freshwater metagenome</name>
    <dbReference type="NCBI Taxonomy" id="449393"/>
    <lineage>
        <taxon>unclassified sequences</taxon>
        <taxon>metagenomes</taxon>
        <taxon>ecological metagenomes</taxon>
    </lineage>
</organism>
<keyword evidence="3" id="KW-1003">Cell membrane</keyword>
<protein>
    <submittedName>
        <fullName evidence="9">Unannotated protein</fullName>
    </submittedName>
</protein>
<reference evidence="9" key="1">
    <citation type="submission" date="2020-05" db="EMBL/GenBank/DDBJ databases">
        <authorList>
            <person name="Chiriac C."/>
            <person name="Salcher M."/>
            <person name="Ghai R."/>
            <person name="Kavagutti S V."/>
        </authorList>
    </citation>
    <scope>NUCLEOTIDE SEQUENCE</scope>
</reference>
<dbReference type="GO" id="GO:0055085">
    <property type="term" value="P:transmembrane transport"/>
    <property type="evidence" value="ECO:0007669"/>
    <property type="project" value="InterPro"/>
</dbReference>
<dbReference type="InterPro" id="IPR035906">
    <property type="entry name" value="MetI-like_sf"/>
</dbReference>
<dbReference type="EMBL" id="CAESAO010000009">
    <property type="protein sequence ID" value="CAB4336034.1"/>
    <property type="molecule type" value="Genomic_DNA"/>
</dbReference>
<dbReference type="Pfam" id="PF00528">
    <property type="entry name" value="BPD_transp_1"/>
    <property type="match status" value="1"/>
</dbReference>
<dbReference type="AlphaFoldDB" id="A0A6J5Z0N5"/>
<feature type="transmembrane region" description="Helical" evidence="7">
    <location>
        <begin position="194"/>
        <end position="219"/>
    </location>
</feature>
<proteinExistence type="predicted"/>
<dbReference type="Gene3D" id="1.10.3720.10">
    <property type="entry name" value="MetI-like"/>
    <property type="match status" value="1"/>
</dbReference>
<dbReference type="SUPFAM" id="SSF161098">
    <property type="entry name" value="MetI-like"/>
    <property type="match status" value="1"/>
</dbReference>
<keyword evidence="2" id="KW-0813">Transport</keyword>
<dbReference type="GO" id="GO:0005886">
    <property type="term" value="C:plasma membrane"/>
    <property type="evidence" value="ECO:0007669"/>
    <property type="project" value="UniProtKB-SubCell"/>
</dbReference>
<gene>
    <name evidence="9" type="ORF">UFOPK3522_00192</name>
</gene>
<feature type="transmembrane region" description="Helical" evidence="7">
    <location>
        <begin position="244"/>
        <end position="265"/>
    </location>
</feature>
<feature type="transmembrane region" description="Helical" evidence="7">
    <location>
        <begin position="33"/>
        <end position="50"/>
    </location>
</feature>
<evidence type="ECO:0000256" key="6">
    <source>
        <dbReference type="ARBA" id="ARBA00023136"/>
    </source>
</evidence>
<name>A0A6J5Z0N5_9ZZZZ</name>